<name>X0YMS4_9ZZZZ</name>
<comment type="caution">
    <text evidence="1">The sequence shown here is derived from an EMBL/GenBank/DDBJ whole genome shotgun (WGS) entry which is preliminary data.</text>
</comment>
<gene>
    <name evidence="1" type="ORF">S01H1_74577</name>
</gene>
<evidence type="ECO:0000313" key="1">
    <source>
        <dbReference type="EMBL" id="GAG37991.1"/>
    </source>
</evidence>
<dbReference type="AlphaFoldDB" id="X0YMS4"/>
<protein>
    <submittedName>
        <fullName evidence="1">Uncharacterized protein</fullName>
    </submittedName>
</protein>
<feature type="non-terminal residue" evidence="1">
    <location>
        <position position="1"/>
    </location>
</feature>
<sequence>NNPGERNASYVNWTMVVHWGPLQIFEKMVGNGTIERIAPETSEEIRSGLYFFGFGRIHIEISAEPENMPGVIKHFHAFKIGPLIFGAQ</sequence>
<dbReference type="EMBL" id="BARS01049903">
    <property type="protein sequence ID" value="GAG37991.1"/>
    <property type="molecule type" value="Genomic_DNA"/>
</dbReference>
<accession>X0YMS4</accession>
<reference evidence="1" key="1">
    <citation type="journal article" date="2014" name="Front. Microbiol.">
        <title>High frequency of phylogenetically diverse reductive dehalogenase-homologous genes in deep subseafloor sedimentary metagenomes.</title>
        <authorList>
            <person name="Kawai M."/>
            <person name="Futagami T."/>
            <person name="Toyoda A."/>
            <person name="Takaki Y."/>
            <person name="Nishi S."/>
            <person name="Hori S."/>
            <person name="Arai W."/>
            <person name="Tsubouchi T."/>
            <person name="Morono Y."/>
            <person name="Uchiyama I."/>
            <person name="Ito T."/>
            <person name="Fujiyama A."/>
            <person name="Inagaki F."/>
            <person name="Takami H."/>
        </authorList>
    </citation>
    <scope>NUCLEOTIDE SEQUENCE</scope>
    <source>
        <strain evidence="1">Expedition CK06-06</strain>
    </source>
</reference>
<organism evidence="1">
    <name type="scientific">marine sediment metagenome</name>
    <dbReference type="NCBI Taxonomy" id="412755"/>
    <lineage>
        <taxon>unclassified sequences</taxon>
        <taxon>metagenomes</taxon>
        <taxon>ecological metagenomes</taxon>
    </lineage>
</organism>
<proteinExistence type="predicted"/>